<feature type="non-terminal residue" evidence="3">
    <location>
        <position position="1"/>
    </location>
</feature>
<accession>A0ABN9PIK4</accession>
<keyword evidence="1" id="KW-0547">Nucleotide-binding</keyword>
<evidence type="ECO:0000313" key="4">
    <source>
        <dbReference type="Proteomes" id="UP001189429"/>
    </source>
</evidence>
<dbReference type="SUPFAM" id="SSF52540">
    <property type="entry name" value="P-loop containing nucleoside triphosphate hydrolases"/>
    <property type="match status" value="1"/>
</dbReference>
<dbReference type="EMBL" id="CAUYUJ010000687">
    <property type="protein sequence ID" value="CAK0791979.1"/>
    <property type="molecule type" value="Genomic_DNA"/>
</dbReference>
<evidence type="ECO:0000256" key="2">
    <source>
        <dbReference type="ARBA" id="ARBA00023134"/>
    </source>
</evidence>
<dbReference type="InterPro" id="IPR006689">
    <property type="entry name" value="Small_GTPase_ARF/SAR"/>
</dbReference>
<gene>
    <name evidence="3" type="ORF">PCOR1329_LOCUS2720</name>
</gene>
<reference evidence="3" key="1">
    <citation type="submission" date="2023-10" db="EMBL/GenBank/DDBJ databases">
        <authorList>
            <person name="Chen Y."/>
            <person name="Shah S."/>
            <person name="Dougan E. K."/>
            <person name="Thang M."/>
            <person name="Chan C."/>
        </authorList>
    </citation>
    <scope>NUCLEOTIDE SEQUENCE [LARGE SCALE GENOMIC DNA]</scope>
</reference>
<protein>
    <submittedName>
        <fullName evidence="3">Uncharacterized protein</fullName>
    </submittedName>
</protein>
<dbReference type="InterPro" id="IPR044612">
    <property type="entry name" value="ARL2/3"/>
</dbReference>
<dbReference type="Pfam" id="PF00025">
    <property type="entry name" value="Arf"/>
    <property type="match status" value="1"/>
</dbReference>
<comment type="caution">
    <text evidence="3">The sequence shown here is derived from an EMBL/GenBank/DDBJ whole genome shotgun (WGS) entry which is preliminary data.</text>
</comment>
<proteinExistence type="predicted"/>
<dbReference type="PANTHER" id="PTHR45697">
    <property type="entry name" value="ADP-RIBOSYLATION FACTOR-LIKE PROTEIN 2-RELATED"/>
    <property type="match status" value="1"/>
</dbReference>
<sequence length="118" mass="13070">QDLLQACPADEIVDSLKLTDIKDRTWTIQACSAMDGNGLQEGMEWLIGQCQEPQRHEEVLRLSGASFIKPPARPLLYFLVHLNVLLSHSDPCPLPPKIAPSVARTFDTADCRVAFLDA</sequence>
<organism evidence="3 4">
    <name type="scientific">Prorocentrum cordatum</name>
    <dbReference type="NCBI Taxonomy" id="2364126"/>
    <lineage>
        <taxon>Eukaryota</taxon>
        <taxon>Sar</taxon>
        <taxon>Alveolata</taxon>
        <taxon>Dinophyceae</taxon>
        <taxon>Prorocentrales</taxon>
        <taxon>Prorocentraceae</taxon>
        <taxon>Prorocentrum</taxon>
    </lineage>
</organism>
<dbReference type="Gene3D" id="3.40.50.300">
    <property type="entry name" value="P-loop containing nucleotide triphosphate hydrolases"/>
    <property type="match status" value="1"/>
</dbReference>
<name>A0ABN9PIK4_9DINO</name>
<keyword evidence="4" id="KW-1185">Reference proteome</keyword>
<keyword evidence="2" id="KW-0342">GTP-binding</keyword>
<dbReference type="InterPro" id="IPR027417">
    <property type="entry name" value="P-loop_NTPase"/>
</dbReference>
<dbReference type="Proteomes" id="UP001189429">
    <property type="component" value="Unassembled WGS sequence"/>
</dbReference>
<evidence type="ECO:0000313" key="3">
    <source>
        <dbReference type="EMBL" id="CAK0791979.1"/>
    </source>
</evidence>
<evidence type="ECO:0000256" key="1">
    <source>
        <dbReference type="ARBA" id="ARBA00022741"/>
    </source>
</evidence>